<dbReference type="AlphaFoldDB" id="A0AB39XVX3"/>
<dbReference type="PANTHER" id="PTHR32196">
    <property type="entry name" value="ABC TRANSPORTER PERMEASE PROTEIN YPHD-RELATED-RELATED"/>
    <property type="match status" value="1"/>
</dbReference>
<keyword evidence="4 6" id="KW-1133">Transmembrane helix</keyword>
<evidence type="ECO:0000256" key="4">
    <source>
        <dbReference type="ARBA" id="ARBA00022989"/>
    </source>
</evidence>
<feature type="transmembrane region" description="Helical" evidence="6">
    <location>
        <begin position="101"/>
        <end position="120"/>
    </location>
</feature>
<feature type="transmembrane region" description="Helical" evidence="6">
    <location>
        <begin position="68"/>
        <end position="89"/>
    </location>
</feature>
<dbReference type="CDD" id="cd06579">
    <property type="entry name" value="TM_PBP1_transp_AraH_like"/>
    <property type="match status" value="1"/>
</dbReference>
<sequence length="176" mass="18343">MDYRSTGKLSPRRYRTVRVPADAGAHHGDSHDFGCALDALFGEGRAIYATGGNAEAARLCGVSPRRTVVMVFALHGLFAGIAALLFATQLKVIQSTVPPNLELTVITAAVVGGVSILGGVGTVVGSTLAAILIAEIASALVFINVSPYWIHAVQGALILVTVVADILRRRRRQAGG</sequence>
<dbReference type="InterPro" id="IPR001851">
    <property type="entry name" value="ABC_transp_permease"/>
</dbReference>
<comment type="subcellular location">
    <subcellularLocation>
        <location evidence="1">Cell membrane</location>
        <topology evidence="1">Multi-pass membrane protein</topology>
    </subcellularLocation>
</comment>
<dbReference type="RefSeq" id="WP_369726682.1">
    <property type="nucleotide sequence ID" value="NZ_CP165734.1"/>
</dbReference>
<feature type="transmembrane region" description="Helical" evidence="6">
    <location>
        <begin position="149"/>
        <end position="167"/>
    </location>
</feature>
<protein>
    <submittedName>
        <fullName evidence="7">ABC transporter permease</fullName>
    </submittedName>
</protein>
<dbReference type="GO" id="GO:0022857">
    <property type="term" value="F:transmembrane transporter activity"/>
    <property type="evidence" value="ECO:0007669"/>
    <property type="project" value="InterPro"/>
</dbReference>
<evidence type="ECO:0000256" key="2">
    <source>
        <dbReference type="ARBA" id="ARBA00022475"/>
    </source>
</evidence>
<evidence type="ECO:0000313" key="7">
    <source>
        <dbReference type="EMBL" id="XDV61345.1"/>
    </source>
</evidence>
<keyword evidence="2" id="KW-1003">Cell membrane</keyword>
<evidence type="ECO:0000256" key="1">
    <source>
        <dbReference type="ARBA" id="ARBA00004651"/>
    </source>
</evidence>
<name>A0AB39XVX3_9BRAD</name>
<dbReference type="EMBL" id="CP165734">
    <property type="protein sequence ID" value="XDV61345.1"/>
    <property type="molecule type" value="Genomic_DNA"/>
</dbReference>
<gene>
    <name evidence="7" type="ORF">AB8Z38_35095</name>
</gene>
<reference evidence="7" key="1">
    <citation type="submission" date="2024-08" db="EMBL/GenBank/DDBJ databases">
        <authorList>
            <person name="Chaddad Z."/>
            <person name="Lamrabet M."/>
            <person name="Bouhnik O."/>
            <person name="Alami S."/>
            <person name="Wipf D."/>
            <person name="Courty P.E."/>
            <person name="Missbah El Idrissi M."/>
        </authorList>
    </citation>
    <scope>NUCLEOTIDE SEQUENCE</scope>
    <source>
        <strain evidence="7">LLZ17</strain>
    </source>
</reference>
<proteinExistence type="predicted"/>
<keyword evidence="5 6" id="KW-0472">Membrane</keyword>
<evidence type="ECO:0000256" key="5">
    <source>
        <dbReference type="ARBA" id="ARBA00023136"/>
    </source>
</evidence>
<dbReference type="GO" id="GO:0005886">
    <property type="term" value="C:plasma membrane"/>
    <property type="evidence" value="ECO:0007669"/>
    <property type="project" value="UniProtKB-SubCell"/>
</dbReference>
<evidence type="ECO:0000256" key="6">
    <source>
        <dbReference type="SAM" id="Phobius"/>
    </source>
</evidence>
<keyword evidence="3 6" id="KW-0812">Transmembrane</keyword>
<evidence type="ECO:0000256" key="3">
    <source>
        <dbReference type="ARBA" id="ARBA00022692"/>
    </source>
</evidence>
<organism evidence="7">
    <name type="scientific">Bradyrhizobium sp. LLZ17</name>
    <dbReference type="NCBI Taxonomy" id="3239388"/>
    <lineage>
        <taxon>Bacteria</taxon>
        <taxon>Pseudomonadati</taxon>
        <taxon>Pseudomonadota</taxon>
        <taxon>Alphaproteobacteria</taxon>
        <taxon>Hyphomicrobiales</taxon>
        <taxon>Nitrobacteraceae</taxon>
        <taxon>Bradyrhizobium</taxon>
    </lineage>
</organism>
<dbReference type="Pfam" id="PF02653">
    <property type="entry name" value="BPD_transp_2"/>
    <property type="match status" value="1"/>
</dbReference>
<accession>A0AB39XVX3</accession>